<dbReference type="SUPFAM" id="SSF54909">
    <property type="entry name" value="Dimeric alpha+beta barrel"/>
    <property type="match status" value="1"/>
</dbReference>
<keyword evidence="3" id="KW-1185">Reference proteome</keyword>
<dbReference type="InterPro" id="IPR011008">
    <property type="entry name" value="Dimeric_a/b-barrel"/>
</dbReference>
<dbReference type="Pfam" id="PF11695">
    <property type="entry name" value="DUF3291"/>
    <property type="match status" value="1"/>
</dbReference>
<proteinExistence type="predicted"/>
<protein>
    <submittedName>
        <fullName evidence="2">Uncharacterized protein DUF3291</fullName>
    </submittedName>
</protein>
<dbReference type="Proteomes" id="UP000219252">
    <property type="component" value="Unassembled WGS sequence"/>
</dbReference>
<dbReference type="RefSeq" id="WP_097150188.1">
    <property type="nucleotide sequence ID" value="NZ_OBQC01000010.1"/>
</dbReference>
<name>A0A285UI68_9BACL</name>
<dbReference type="EMBL" id="OBQC01000010">
    <property type="protein sequence ID" value="SOC41549.1"/>
    <property type="molecule type" value="Genomic_DNA"/>
</dbReference>
<organism evidence="2 3">
    <name type="scientific">Ureibacillus acetophenoni</name>
    <dbReference type="NCBI Taxonomy" id="614649"/>
    <lineage>
        <taxon>Bacteria</taxon>
        <taxon>Bacillati</taxon>
        <taxon>Bacillota</taxon>
        <taxon>Bacilli</taxon>
        <taxon>Bacillales</taxon>
        <taxon>Caryophanaceae</taxon>
        <taxon>Ureibacillus</taxon>
    </lineage>
</organism>
<accession>A0A285UI68</accession>
<evidence type="ECO:0000313" key="3">
    <source>
        <dbReference type="Proteomes" id="UP000219252"/>
    </source>
</evidence>
<evidence type="ECO:0000259" key="1">
    <source>
        <dbReference type="Pfam" id="PF11695"/>
    </source>
</evidence>
<dbReference type="AlphaFoldDB" id="A0A285UI68"/>
<feature type="domain" description="DUF3291" evidence="1">
    <location>
        <begin position="32"/>
        <end position="105"/>
    </location>
</feature>
<evidence type="ECO:0000313" key="2">
    <source>
        <dbReference type="EMBL" id="SOC41549.1"/>
    </source>
</evidence>
<dbReference type="OrthoDB" id="1550774at2"/>
<sequence>MFISVGRLHLKSKRKIPSFFYHTIKSIIQTKKAEGLKFSSFNRDGWLTYWTLTVWESKEHMMTYRNRGNHLKAMKVSRNIADKLDQINWEADVIPTWDEAIERLHEKFGKIE</sequence>
<dbReference type="InterPro" id="IPR021708">
    <property type="entry name" value="DUF3291"/>
</dbReference>
<gene>
    <name evidence="2" type="ORF">SAMN05877842_110160</name>
</gene>
<reference evidence="3" key="1">
    <citation type="submission" date="2017-08" db="EMBL/GenBank/DDBJ databases">
        <authorList>
            <person name="Varghese N."/>
            <person name="Submissions S."/>
        </authorList>
    </citation>
    <scope>NUCLEOTIDE SEQUENCE [LARGE SCALE GENOMIC DNA]</scope>
    <source>
        <strain evidence="3">JC23</strain>
    </source>
</reference>